<dbReference type="GO" id="GO:1902531">
    <property type="term" value="P:regulation of intracellular signal transduction"/>
    <property type="evidence" value="ECO:0007669"/>
    <property type="project" value="UniProtKB-ARBA"/>
</dbReference>
<reference evidence="13 14" key="1">
    <citation type="submission" date="2019-08" db="EMBL/GenBank/DDBJ databases">
        <title>A chromosome-level genome assembly, high-density linkage maps, and genome scans reveal the genomic architecture of hybrid incompatibilities underlying speciation via character displacement in darters (Percidae: Etheostominae).</title>
        <authorList>
            <person name="Moran R.L."/>
            <person name="Catchen J.M."/>
            <person name="Fuller R.C."/>
        </authorList>
    </citation>
    <scope>NUCLEOTIDE SEQUENCE [LARGE SCALE GENOMIC DNA]</scope>
    <source>
        <strain evidence="13">EspeVRDwgs_2016</strain>
        <tissue evidence="13">Muscle</tissue>
    </source>
</reference>
<feature type="region of interest" description="Disordered" evidence="11">
    <location>
        <begin position="1"/>
        <end position="72"/>
    </location>
</feature>
<dbReference type="Gene3D" id="3.30.200.20">
    <property type="entry name" value="Phosphorylase Kinase, domain 1"/>
    <property type="match status" value="1"/>
</dbReference>
<dbReference type="InterPro" id="IPR000719">
    <property type="entry name" value="Prot_kinase_dom"/>
</dbReference>
<gene>
    <name evidence="13" type="ORF">FQN60_012139</name>
</gene>
<dbReference type="FunFam" id="3.30.200.20:FF:000040">
    <property type="entry name" value="Dual specificity mitogen-activated protein kinase kinase"/>
    <property type="match status" value="1"/>
</dbReference>
<evidence type="ECO:0000256" key="7">
    <source>
        <dbReference type="ARBA" id="ARBA00023137"/>
    </source>
</evidence>
<sequence>MSSLEQRMSRIEEKLKQENEDVRRRIDLNIDMSPQRPRPRPSECPPGRTGESVTGRIAGQRSERRREEGRSGVIVIQLSPAPAPSQRAALQLPLAKDGGSRSSSSESSPQHHTYPSRPRHMLTLPTPPYSLPKSLENAEIDQKLQEIMKQTGYLKIDGQRYPAEVTDLISEGEIGSGTCGQVFKVRFKKTGHVIAVKQMRRTGNKDENKRILMDLDVVLKSHDCPYIIQCYGAIVTNTDVFIAMELMGTCAEKLKKRIQGPIPERILGKMTVAPERIDPPDPTKPDYDIRADVWSLGISLVELATGQFPYKNCKTDFEVLTKVLQEDPPLLPLGMGFSLDFQSFVKDCLTKDHRKRPKYHTLLEHNFIRRYEVLEVDVAGWFQTVMDRTESPRSSQCYSHQHQLHSLFSR</sequence>
<dbReference type="GO" id="GO:0004713">
    <property type="term" value="F:protein tyrosine kinase activity"/>
    <property type="evidence" value="ECO:0007669"/>
    <property type="project" value="UniProtKB-KW"/>
</dbReference>
<evidence type="ECO:0000256" key="9">
    <source>
        <dbReference type="ARBA" id="ARBA00049299"/>
    </source>
</evidence>
<keyword evidence="3" id="KW-0808">Transferase</keyword>
<dbReference type="GO" id="GO:0005524">
    <property type="term" value="F:ATP binding"/>
    <property type="evidence" value="ECO:0007669"/>
    <property type="project" value="UniProtKB-KW"/>
</dbReference>
<comment type="caution">
    <text evidence="13">The sequence shown here is derived from an EMBL/GenBank/DDBJ whole genome shotgun (WGS) entry which is preliminary data.</text>
</comment>
<evidence type="ECO:0000256" key="2">
    <source>
        <dbReference type="ARBA" id="ARBA00022553"/>
    </source>
</evidence>
<keyword evidence="7" id="KW-0829">Tyrosine-protein kinase</keyword>
<dbReference type="Pfam" id="PF00069">
    <property type="entry name" value="Pkinase"/>
    <property type="match status" value="2"/>
</dbReference>
<accession>A0A5J5DNF3</accession>
<dbReference type="EMBL" id="VOFY01000002">
    <property type="protein sequence ID" value="KAA8595004.1"/>
    <property type="molecule type" value="Genomic_DNA"/>
</dbReference>
<feature type="compositionally biased region" description="Basic and acidic residues" evidence="11">
    <location>
        <begin position="61"/>
        <end position="70"/>
    </location>
</feature>
<keyword evidence="4" id="KW-0547">Nucleotide-binding</keyword>
<keyword evidence="6" id="KW-0067">ATP-binding</keyword>
<evidence type="ECO:0000256" key="1">
    <source>
        <dbReference type="ARBA" id="ARBA00022527"/>
    </source>
</evidence>
<evidence type="ECO:0000313" key="14">
    <source>
        <dbReference type="Proteomes" id="UP000327493"/>
    </source>
</evidence>
<evidence type="ECO:0000313" key="13">
    <source>
        <dbReference type="EMBL" id="KAA8595004.1"/>
    </source>
</evidence>
<organism evidence="13 14">
    <name type="scientific">Etheostoma spectabile</name>
    <name type="common">orangethroat darter</name>
    <dbReference type="NCBI Taxonomy" id="54343"/>
    <lineage>
        <taxon>Eukaryota</taxon>
        <taxon>Metazoa</taxon>
        <taxon>Chordata</taxon>
        <taxon>Craniata</taxon>
        <taxon>Vertebrata</taxon>
        <taxon>Euteleostomi</taxon>
        <taxon>Actinopterygii</taxon>
        <taxon>Neopterygii</taxon>
        <taxon>Teleostei</taxon>
        <taxon>Neoteleostei</taxon>
        <taxon>Acanthomorphata</taxon>
        <taxon>Eupercaria</taxon>
        <taxon>Perciformes</taxon>
        <taxon>Percoidei</taxon>
        <taxon>Percidae</taxon>
        <taxon>Etheostomatinae</taxon>
        <taxon>Etheostoma</taxon>
    </lineage>
</organism>
<evidence type="ECO:0000259" key="12">
    <source>
        <dbReference type="PROSITE" id="PS50011"/>
    </source>
</evidence>
<evidence type="ECO:0000256" key="10">
    <source>
        <dbReference type="ARBA" id="ARBA00051693"/>
    </source>
</evidence>
<dbReference type="GO" id="GO:0004674">
    <property type="term" value="F:protein serine/threonine kinase activity"/>
    <property type="evidence" value="ECO:0007669"/>
    <property type="project" value="UniProtKB-KW"/>
</dbReference>
<dbReference type="InterPro" id="IPR052468">
    <property type="entry name" value="Dual_spec_MAPK_kinase"/>
</dbReference>
<feature type="domain" description="Protein kinase" evidence="12">
    <location>
        <begin position="1"/>
        <end position="368"/>
    </location>
</feature>
<dbReference type="AlphaFoldDB" id="A0A5J5DNF3"/>
<dbReference type="PROSITE" id="PS50011">
    <property type="entry name" value="PROTEIN_KINASE_DOM"/>
    <property type="match status" value="1"/>
</dbReference>
<evidence type="ECO:0000256" key="4">
    <source>
        <dbReference type="ARBA" id="ARBA00022741"/>
    </source>
</evidence>
<keyword evidence="5" id="KW-0418">Kinase</keyword>
<proteinExistence type="predicted"/>
<evidence type="ECO:0000256" key="8">
    <source>
        <dbReference type="ARBA" id="ARBA00049014"/>
    </source>
</evidence>
<dbReference type="GO" id="GO:0004708">
    <property type="term" value="F:MAP kinase kinase activity"/>
    <property type="evidence" value="ECO:0007669"/>
    <property type="project" value="UniProtKB-EC"/>
</dbReference>
<comment type="catalytic activity">
    <reaction evidence="9">
        <text>L-threonyl-[protein] + ATP = O-phospho-L-threonyl-[protein] + ADP + H(+)</text>
        <dbReference type="Rhea" id="RHEA:46608"/>
        <dbReference type="Rhea" id="RHEA-COMP:11060"/>
        <dbReference type="Rhea" id="RHEA-COMP:11605"/>
        <dbReference type="ChEBI" id="CHEBI:15378"/>
        <dbReference type="ChEBI" id="CHEBI:30013"/>
        <dbReference type="ChEBI" id="CHEBI:30616"/>
        <dbReference type="ChEBI" id="CHEBI:61977"/>
        <dbReference type="ChEBI" id="CHEBI:456216"/>
        <dbReference type="EC" id="2.7.12.2"/>
    </reaction>
</comment>
<feature type="region of interest" description="Disordered" evidence="11">
    <location>
        <begin position="93"/>
        <end position="123"/>
    </location>
</feature>
<evidence type="ECO:0000256" key="5">
    <source>
        <dbReference type="ARBA" id="ARBA00022777"/>
    </source>
</evidence>
<comment type="catalytic activity">
    <reaction evidence="10">
        <text>L-tyrosyl-[protein] + ATP = O-phospho-L-tyrosyl-[protein] + ADP + H(+)</text>
        <dbReference type="Rhea" id="RHEA:10596"/>
        <dbReference type="Rhea" id="RHEA-COMP:10136"/>
        <dbReference type="Rhea" id="RHEA-COMP:20101"/>
        <dbReference type="ChEBI" id="CHEBI:15378"/>
        <dbReference type="ChEBI" id="CHEBI:30616"/>
        <dbReference type="ChEBI" id="CHEBI:46858"/>
        <dbReference type="ChEBI" id="CHEBI:61978"/>
        <dbReference type="ChEBI" id="CHEBI:456216"/>
        <dbReference type="EC" id="2.7.12.2"/>
    </reaction>
</comment>
<keyword evidence="1" id="KW-0723">Serine/threonine-protein kinase</keyword>
<dbReference type="PANTHER" id="PTHR47238:SF2">
    <property type="entry name" value="DUAL SPECIFICITY MITOGEN-ACTIVATED PROTEIN KINASE KINASE HEMIPTEROUS"/>
    <property type="match status" value="1"/>
</dbReference>
<dbReference type="PANTHER" id="PTHR47238">
    <property type="entry name" value="MITOGEN-ACTIVATED PROTEIN KINASE KINASE 5"/>
    <property type="match status" value="1"/>
</dbReference>
<keyword evidence="2" id="KW-0597">Phosphoprotein</keyword>
<evidence type="ECO:0000256" key="3">
    <source>
        <dbReference type="ARBA" id="ARBA00022679"/>
    </source>
</evidence>
<keyword evidence="14" id="KW-1185">Reference proteome</keyword>
<evidence type="ECO:0000256" key="6">
    <source>
        <dbReference type="ARBA" id="ARBA00022840"/>
    </source>
</evidence>
<feature type="compositionally biased region" description="Basic and acidic residues" evidence="11">
    <location>
        <begin position="7"/>
        <end position="28"/>
    </location>
</feature>
<comment type="catalytic activity">
    <reaction evidence="8">
        <text>L-seryl-[protein] + ATP = O-phospho-L-seryl-[protein] + ADP + H(+)</text>
        <dbReference type="Rhea" id="RHEA:17989"/>
        <dbReference type="Rhea" id="RHEA-COMP:9863"/>
        <dbReference type="Rhea" id="RHEA-COMP:11604"/>
        <dbReference type="ChEBI" id="CHEBI:15378"/>
        <dbReference type="ChEBI" id="CHEBI:29999"/>
        <dbReference type="ChEBI" id="CHEBI:30616"/>
        <dbReference type="ChEBI" id="CHEBI:83421"/>
        <dbReference type="ChEBI" id="CHEBI:456216"/>
        <dbReference type="EC" id="2.7.12.2"/>
    </reaction>
</comment>
<dbReference type="Proteomes" id="UP000327493">
    <property type="component" value="Chromosome 2"/>
</dbReference>
<dbReference type="InterPro" id="IPR011009">
    <property type="entry name" value="Kinase-like_dom_sf"/>
</dbReference>
<dbReference type="Gene3D" id="1.10.510.10">
    <property type="entry name" value="Transferase(Phosphotransferase) domain 1"/>
    <property type="match status" value="1"/>
</dbReference>
<protein>
    <recommendedName>
        <fullName evidence="12">Protein kinase domain-containing protein</fullName>
    </recommendedName>
</protein>
<name>A0A5J5DNF3_9PERO</name>
<dbReference type="GO" id="GO:0006950">
    <property type="term" value="P:response to stress"/>
    <property type="evidence" value="ECO:0007669"/>
    <property type="project" value="UniProtKB-ARBA"/>
</dbReference>
<evidence type="ECO:0000256" key="11">
    <source>
        <dbReference type="SAM" id="MobiDB-lite"/>
    </source>
</evidence>
<dbReference type="SUPFAM" id="SSF56112">
    <property type="entry name" value="Protein kinase-like (PK-like)"/>
    <property type="match status" value="1"/>
</dbReference>